<feature type="region of interest" description="Disordered" evidence="4">
    <location>
        <begin position="629"/>
        <end position="691"/>
    </location>
</feature>
<feature type="compositionally biased region" description="Basic and acidic residues" evidence="4">
    <location>
        <begin position="29"/>
        <end position="48"/>
    </location>
</feature>
<feature type="region of interest" description="Disordered" evidence="4">
    <location>
        <begin position="426"/>
        <end position="453"/>
    </location>
</feature>
<dbReference type="PROSITE" id="PS51155">
    <property type="entry name" value="CHIT_BIND_RR_2"/>
    <property type="match status" value="1"/>
</dbReference>
<dbReference type="Proteomes" id="UP000823941">
    <property type="component" value="Chromosome 19"/>
</dbReference>
<accession>A0ABQ7Q927</accession>
<feature type="compositionally biased region" description="Low complexity" evidence="4">
    <location>
        <begin position="1"/>
        <end position="24"/>
    </location>
</feature>
<evidence type="ECO:0000256" key="3">
    <source>
        <dbReference type="PROSITE-ProRule" id="PRU00497"/>
    </source>
</evidence>
<evidence type="ECO:0000313" key="5">
    <source>
        <dbReference type="EMBL" id="KAG7301219.1"/>
    </source>
</evidence>
<evidence type="ECO:0000256" key="4">
    <source>
        <dbReference type="SAM" id="MobiDB-lite"/>
    </source>
</evidence>
<keyword evidence="6" id="KW-1185">Reference proteome</keyword>
<evidence type="ECO:0000313" key="6">
    <source>
        <dbReference type="Proteomes" id="UP000823941"/>
    </source>
</evidence>
<evidence type="ECO:0000256" key="1">
    <source>
        <dbReference type="ARBA" id="ARBA00022460"/>
    </source>
</evidence>
<keyword evidence="1 3" id="KW-0193">Cuticle</keyword>
<organism evidence="5 6">
    <name type="scientific">Plutella xylostella</name>
    <name type="common">Diamondback moth</name>
    <name type="synonym">Plutella maculipennis</name>
    <dbReference type="NCBI Taxonomy" id="51655"/>
    <lineage>
        <taxon>Eukaryota</taxon>
        <taxon>Metazoa</taxon>
        <taxon>Ecdysozoa</taxon>
        <taxon>Arthropoda</taxon>
        <taxon>Hexapoda</taxon>
        <taxon>Insecta</taxon>
        <taxon>Pterygota</taxon>
        <taxon>Neoptera</taxon>
        <taxon>Endopterygota</taxon>
        <taxon>Lepidoptera</taxon>
        <taxon>Glossata</taxon>
        <taxon>Ditrysia</taxon>
        <taxon>Yponomeutoidea</taxon>
        <taxon>Plutellidae</taxon>
        <taxon>Plutella</taxon>
    </lineage>
</organism>
<reference evidence="5 6" key="1">
    <citation type="submission" date="2021-06" db="EMBL/GenBank/DDBJ databases">
        <title>A haploid diamondback moth (Plutella xylostella L.) genome assembly resolves 31 chromosomes and identifies a diamide resistance mutation.</title>
        <authorList>
            <person name="Ward C.M."/>
            <person name="Perry K.D."/>
            <person name="Baker G."/>
            <person name="Powis K."/>
            <person name="Heckel D.G."/>
            <person name="Baxter S.W."/>
        </authorList>
    </citation>
    <scope>NUCLEOTIDE SEQUENCE [LARGE SCALE GENOMIC DNA]</scope>
    <source>
        <strain evidence="5 6">LV</strain>
        <tissue evidence="5">Single pupa</tissue>
    </source>
</reference>
<dbReference type="InterPro" id="IPR050468">
    <property type="entry name" value="Cuticle_Struct_Prot"/>
</dbReference>
<feature type="compositionally biased region" description="Basic and acidic residues" evidence="4">
    <location>
        <begin position="256"/>
        <end position="272"/>
    </location>
</feature>
<protein>
    <submittedName>
        <fullName evidence="5">Uncharacterized protein</fullName>
    </submittedName>
</protein>
<dbReference type="PROSITE" id="PS00233">
    <property type="entry name" value="CHIT_BIND_RR_1"/>
    <property type="match status" value="1"/>
</dbReference>
<comment type="caution">
    <text evidence="5">The sequence shown here is derived from an EMBL/GenBank/DDBJ whole genome shotgun (WGS) entry which is preliminary data.</text>
</comment>
<feature type="compositionally biased region" description="Low complexity" evidence="4">
    <location>
        <begin position="677"/>
        <end position="691"/>
    </location>
</feature>
<sequence length="998" mass="111889">MKSLTSSNVSSNTTSSYNPTLPSYNGNQREFKDTSENRPERVQAEADRNAVILNYEASITPDGDFSYSFDTSNGIHADESGTASDGVKAKGSYSYIGDDGKLYKVVYTADENGFRPQGDHLPTPPPIPEAILRVIEQANRDKEAGIIHDGSYDEEKYGYKKYSGLMDNFKPRTEKNNDLSVIRPNSGGFRGDTVVNGYFNENMDTNEPHESENNKYSDTTSSRDQFQDRNDERLSNSNRAPFKNEGHPSKTAYLDKTNKQNQFDERYSEKRPSSVQNKVPTVNNYNNDASISRNKLSETENYLNPANDNRKIEQYAMKPTNYPNSKQQYGYKNENTTPDLKMTDNMGYKPNGRQNTGNIANKESFGQYDNDGNIVTKIKLPNIHTKESDTVNKQPTNVFDPYIGTENQYLPTDSTDYDLLEETDVSIQPNSGSTMTTPSDNQSMDEKNKKFREPQKSYLRNKVATLDSDSLEKPTISRPSPYSDSTKGIITAIDNTMDDEEIGYDYSRPQQNFNPGITKFEKEEQTEDRNKSLPMNTNIPKEFVSDKYEVRRPTTTPSLGPQTPIITRPNLINTQQNIRPTDQQFPPFSNGQKIITTQLPYDTTQRPFGARIPTLAPAQNYPVTQRNQYNNRRVPTTPGRTNYPVDDTNVSTTPMSPEIPSDLRSVAQSGTYPTNQPSTTTPIITDSTSPSYYTDKGFPTTKYPSRLNGFTKNITNMVQSGQIPYNNQVAISKSTTTDYPGINYNNVNYAFNPNSNTTPNDGSREEIYRRPSQNNAQQYSTTPDYPKETPTYQQSYSTPSFNNNPTDPNNNVFSTVNPNYPGENSQAFITPPGIAQGPANVAFSSQDKPSGNLQQFNTPYSGRPQRPTFMPISSQKPSSDSQIFGTPSDISQGPSDVPLSSQYPNNYPTTSRTQNLDYNGDFPATGINTGNNQKVPALNENYKPEGQSGPQETRVDTESSIDLRPFKETTSAPANINREDFSGARRPQYFDPITGYHY</sequence>
<dbReference type="InterPro" id="IPR000618">
    <property type="entry name" value="Insect_cuticle"/>
</dbReference>
<feature type="compositionally biased region" description="Basic and acidic residues" evidence="4">
    <location>
        <begin position="225"/>
        <end position="234"/>
    </location>
</feature>
<feature type="region of interest" description="Disordered" evidence="4">
    <location>
        <begin position="1"/>
        <end position="48"/>
    </location>
</feature>
<dbReference type="PRINTS" id="PR00947">
    <property type="entry name" value="CUTICLE"/>
</dbReference>
<dbReference type="Pfam" id="PF00379">
    <property type="entry name" value="Chitin_bind_4"/>
    <property type="match status" value="1"/>
</dbReference>
<feature type="compositionally biased region" description="Basic and acidic residues" evidence="4">
    <location>
        <begin position="206"/>
        <end position="215"/>
    </location>
</feature>
<dbReference type="EMBL" id="JAHIBW010000019">
    <property type="protein sequence ID" value="KAG7301219.1"/>
    <property type="molecule type" value="Genomic_DNA"/>
</dbReference>
<feature type="compositionally biased region" description="Polar residues" evidence="4">
    <location>
        <begin position="815"/>
        <end position="828"/>
    </location>
</feature>
<dbReference type="InterPro" id="IPR031311">
    <property type="entry name" value="CHIT_BIND_RR_consensus"/>
</dbReference>
<dbReference type="PANTHER" id="PTHR10380">
    <property type="entry name" value="CUTICLE PROTEIN"/>
    <property type="match status" value="1"/>
</dbReference>
<gene>
    <name evidence="5" type="ORF">JYU34_014107</name>
</gene>
<dbReference type="PANTHER" id="PTHR10380:SF237">
    <property type="entry name" value="CUTICULAR PROTEIN 65AU, ISOFORM A-RELATED"/>
    <property type="match status" value="1"/>
</dbReference>
<feature type="compositionally biased region" description="Polar residues" evidence="4">
    <location>
        <begin position="629"/>
        <end position="640"/>
    </location>
</feature>
<proteinExistence type="predicted"/>
<name>A0ABQ7Q927_PLUXY</name>
<feature type="compositionally biased region" description="Polar residues" evidence="4">
    <location>
        <begin position="666"/>
        <end position="676"/>
    </location>
</feature>
<feature type="compositionally biased region" description="Polar residues" evidence="4">
    <location>
        <begin position="426"/>
        <end position="442"/>
    </location>
</feature>
<feature type="region of interest" description="Disordered" evidence="4">
    <location>
        <begin position="752"/>
        <end position="998"/>
    </location>
</feature>
<feature type="compositionally biased region" description="Low complexity" evidence="4">
    <location>
        <begin position="797"/>
        <end position="814"/>
    </location>
</feature>
<feature type="compositionally biased region" description="Polar residues" evidence="4">
    <location>
        <begin position="771"/>
        <end position="783"/>
    </location>
</feature>
<feature type="compositionally biased region" description="Polar residues" evidence="4">
    <location>
        <begin position="273"/>
        <end position="289"/>
    </location>
</feature>
<feature type="compositionally biased region" description="Basic and acidic residues" evidence="4">
    <location>
        <begin position="444"/>
        <end position="453"/>
    </location>
</feature>
<keyword evidence="2" id="KW-0732">Signal</keyword>
<feature type="compositionally biased region" description="Polar residues" evidence="4">
    <location>
        <begin position="871"/>
        <end position="917"/>
    </location>
</feature>
<evidence type="ECO:0000256" key="2">
    <source>
        <dbReference type="ARBA" id="ARBA00022729"/>
    </source>
</evidence>
<feature type="region of interest" description="Disordered" evidence="4">
    <location>
        <begin position="196"/>
        <end position="289"/>
    </location>
</feature>
<feature type="compositionally biased region" description="Polar residues" evidence="4">
    <location>
        <begin position="842"/>
        <end position="860"/>
    </location>
</feature>